<dbReference type="Pfam" id="PF19059">
    <property type="entry name" value="DUF5755"/>
    <property type="match status" value="1"/>
</dbReference>
<protein>
    <submittedName>
        <fullName evidence="2">Uncharacterized protein</fullName>
    </submittedName>
</protein>
<dbReference type="AlphaFoldDB" id="A0A6C0HT07"/>
<keyword evidence="1" id="KW-0812">Transmembrane</keyword>
<evidence type="ECO:0000256" key="1">
    <source>
        <dbReference type="SAM" id="Phobius"/>
    </source>
</evidence>
<reference evidence="2" key="1">
    <citation type="journal article" date="2020" name="Nature">
        <title>Giant virus diversity and host interactions through global metagenomics.</title>
        <authorList>
            <person name="Schulz F."/>
            <person name="Roux S."/>
            <person name="Paez-Espino D."/>
            <person name="Jungbluth S."/>
            <person name="Walsh D.A."/>
            <person name="Denef V.J."/>
            <person name="McMahon K.D."/>
            <person name="Konstantinidis K.T."/>
            <person name="Eloe-Fadrosh E.A."/>
            <person name="Kyrpides N.C."/>
            <person name="Woyke T."/>
        </authorList>
    </citation>
    <scope>NUCLEOTIDE SEQUENCE</scope>
    <source>
        <strain evidence="2">GVMAG-M-3300023184-168</strain>
    </source>
</reference>
<evidence type="ECO:0000313" key="2">
    <source>
        <dbReference type="EMBL" id="QHT83594.1"/>
    </source>
</evidence>
<name>A0A6C0HT07_9ZZZZ</name>
<accession>A0A6C0HT07</accession>
<feature type="transmembrane region" description="Helical" evidence="1">
    <location>
        <begin position="12"/>
        <end position="32"/>
    </location>
</feature>
<keyword evidence="1" id="KW-1133">Transmembrane helix</keyword>
<dbReference type="InterPro" id="IPR043929">
    <property type="entry name" value="DUF5755"/>
</dbReference>
<sequence length="200" mass="22507">MGKKCIPGVVCIENMTLFLLFIIVFFLIYFYYIHVVKKQNNESKIIIVNSGNPPNPLGSIATRRDPFNDPYAPPLQNADGIIFPRDFGDVRGISVNVQTQGLATQYQQIGILEKQGDNSLILPLMGRRNMIGRDKWQYYTISNTGTLNTKLPVVFQGRSCTSENGCDNISSGDTVYVKGYNDIFKVTVYDNSLLQYIPFT</sequence>
<keyword evidence="1" id="KW-0472">Membrane</keyword>
<proteinExistence type="predicted"/>
<organism evidence="2">
    <name type="scientific">viral metagenome</name>
    <dbReference type="NCBI Taxonomy" id="1070528"/>
    <lineage>
        <taxon>unclassified sequences</taxon>
        <taxon>metagenomes</taxon>
        <taxon>organismal metagenomes</taxon>
    </lineage>
</organism>
<dbReference type="EMBL" id="MN740010">
    <property type="protein sequence ID" value="QHT83594.1"/>
    <property type="molecule type" value="Genomic_DNA"/>
</dbReference>